<dbReference type="InterPro" id="IPR039425">
    <property type="entry name" value="RNA_pol_sigma-70-like"/>
</dbReference>
<dbReference type="InterPro" id="IPR007627">
    <property type="entry name" value="RNA_pol_sigma70_r2"/>
</dbReference>
<keyword evidence="5" id="KW-0804">Transcription</keyword>
<organism evidence="8 9">
    <name type="scientific">Planctopirus hydrillae</name>
    <dbReference type="NCBI Taxonomy" id="1841610"/>
    <lineage>
        <taxon>Bacteria</taxon>
        <taxon>Pseudomonadati</taxon>
        <taxon>Planctomycetota</taxon>
        <taxon>Planctomycetia</taxon>
        <taxon>Planctomycetales</taxon>
        <taxon>Planctomycetaceae</taxon>
        <taxon>Planctopirus</taxon>
    </lineage>
</organism>
<feature type="domain" description="RNA polymerase sigma-70 region 4" evidence="7">
    <location>
        <begin position="145"/>
        <end position="194"/>
    </location>
</feature>
<evidence type="ECO:0000259" key="6">
    <source>
        <dbReference type="Pfam" id="PF04542"/>
    </source>
</evidence>
<feature type="domain" description="RNA polymerase sigma-70 region 2" evidence="6">
    <location>
        <begin position="23"/>
        <end position="85"/>
    </location>
</feature>
<dbReference type="InterPro" id="IPR013324">
    <property type="entry name" value="RNA_pol_sigma_r3/r4-like"/>
</dbReference>
<evidence type="ECO:0000313" key="8">
    <source>
        <dbReference type="EMBL" id="ODA28899.1"/>
    </source>
</evidence>
<evidence type="ECO:0000256" key="4">
    <source>
        <dbReference type="ARBA" id="ARBA00023125"/>
    </source>
</evidence>
<comment type="caution">
    <text evidence="8">The sequence shown here is derived from an EMBL/GenBank/DDBJ whole genome shotgun (WGS) entry which is preliminary data.</text>
</comment>
<name>A0A1C3E6W8_9PLAN</name>
<dbReference type="PANTHER" id="PTHR43133:SF8">
    <property type="entry name" value="RNA POLYMERASE SIGMA FACTOR HI_1459-RELATED"/>
    <property type="match status" value="1"/>
</dbReference>
<dbReference type="InterPro" id="IPR007630">
    <property type="entry name" value="RNA_pol_sigma70_r4"/>
</dbReference>
<keyword evidence="3" id="KW-0731">Sigma factor</keyword>
<dbReference type="InterPro" id="IPR014284">
    <property type="entry name" value="RNA_pol_sigma-70_dom"/>
</dbReference>
<keyword evidence="4" id="KW-0238">DNA-binding</keyword>
<dbReference type="PANTHER" id="PTHR43133">
    <property type="entry name" value="RNA POLYMERASE ECF-TYPE SIGMA FACTO"/>
    <property type="match status" value="1"/>
</dbReference>
<comment type="similarity">
    <text evidence="1">Belongs to the sigma-70 factor family. ECF subfamily.</text>
</comment>
<evidence type="ECO:0000256" key="5">
    <source>
        <dbReference type="ARBA" id="ARBA00023163"/>
    </source>
</evidence>
<dbReference type="SUPFAM" id="SSF88946">
    <property type="entry name" value="Sigma2 domain of RNA polymerase sigma factors"/>
    <property type="match status" value="1"/>
</dbReference>
<protein>
    <submittedName>
        <fullName evidence="8">Uncharacterized protein</fullName>
    </submittedName>
</protein>
<dbReference type="InterPro" id="IPR013325">
    <property type="entry name" value="RNA_pol_sigma_r2"/>
</dbReference>
<dbReference type="GO" id="GO:0016987">
    <property type="term" value="F:sigma factor activity"/>
    <property type="evidence" value="ECO:0007669"/>
    <property type="project" value="UniProtKB-KW"/>
</dbReference>
<dbReference type="InterPro" id="IPR036388">
    <property type="entry name" value="WH-like_DNA-bd_sf"/>
</dbReference>
<dbReference type="OrthoDB" id="273051at2"/>
<evidence type="ECO:0000256" key="1">
    <source>
        <dbReference type="ARBA" id="ARBA00010641"/>
    </source>
</evidence>
<dbReference type="Gene3D" id="1.10.1740.10">
    <property type="match status" value="1"/>
</dbReference>
<gene>
    <name evidence="8" type="ORF">A6X21_10385</name>
</gene>
<proteinExistence type="inferred from homology"/>
<dbReference type="Proteomes" id="UP000094828">
    <property type="component" value="Unassembled WGS sequence"/>
</dbReference>
<dbReference type="AlphaFoldDB" id="A0A1C3E6W8"/>
<dbReference type="NCBIfam" id="TIGR02937">
    <property type="entry name" value="sigma70-ECF"/>
    <property type="match status" value="1"/>
</dbReference>
<reference evidence="8 9" key="1">
    <citation type="submission" date="2016-05" db="EMBL/GenBank/DDBJ databases">
        <title>Genomic and physiological characterization of Planctopirus sp. isolated from fresh water lake.</title>
        <authorList>
            <person name="Subhash Y."/>
            <person name="Ramana C."/>
        </authorList>
    </citation>
    <scope>NUCLEOTIDE SEQUENCE [LARGE SCALE GENOMIC DNA]</scope>
    <source>
        <strain evidence="8 9">JC280</strain>
    </source>
</reference>
<dbReference type="SUPFAM" id="SSF88659">
    <property type="entry name" value="Sigma3 and sigma4 domains of RNA polymerase sigma factors"/>
    <property type="match status" value="1"/>
</dbReference>
<evidence type="ECO:0000259" key="7">
    <source>
        <dbReference type="Pfam" id="PF04545"/>
    </source>
</evidence>
<evidence type="ECO:0000256" key="2">
    <source>
        <dbReference type="ARBA" id="ARBA00023015"/>
    </source>
</evidence>
<sequence>MSDATRRQVPKLNEEQFASWHRQFGSDLRVFLCGVLKDPEAAEEALQRTWVKLWESGAAVEPEKIRSWLFQVGFREALQLRRSQQLQTRKLSEWFSWKKTQGVFTSEGASERRPKQTSSHVEFVDLPAAEESLVRGEEYEALRKAIDGLSLEQKFVLQKRLEGEQTFQQIADELEVPLGTVLTRMRLALERLKKALVSSNSGKEK</sequence>
<accession>A0A1C3E6W8</accession>
<dbReference type="GO" id="GO:0006352">
    <property type="term" value="P:DNA-templated transcription initiation"/>
    <property type="evidence" value="ECO:0007669"/>
    <property type="project" value="InterPro"/>
</dbReference>
<keyword evidence="2" id="KW-0805">Transcription regulation</keyword>
<dbReference type="Pfam" id="PF04542">
    <property type="entry name" value="Sigma70_r2"/>
    <property type="match status" value="1"/>
</dbReference>
<evidence type="ECO:0000313" key="9">
    <source>
        <dbReference type="Proteomes" id="UP000094828"/>
    </source>
</evidence>
<dbReference type="Gene3D" id="1.10.10.10">
    <property type="entry name" value="Winged helix-like DNA-binding domain superfamily/Winged helix DNA-binding domain"/>
    <property type="match status" value="1"/>
</dbReference>
<dbReference type="STRING" id="1841610.A6X21_10385"/>
<dbReference type="RefSeq" id="WP_068850621.1">
    <property type="nucleotide sequence ID" value="NZ_LYDR01000150.1"/>
</dbReference>
<evidence type="ECO:0000256" key="3">
    <source>
        <dbReference type="ARBA" id="ARBA00023082"/>
    </source>
</evidence>
<dbReference type="GO" id="GO:0003677">
    <property type="term" value="F:DNA binding"/>
    <property type="evidence" value="ECO:0007669"/>
    <property type="project" value="UniProtKB-KW"/>
</dbReference>
<dbReference type="EMBL" id="LYDR01000150">
    <property type="protein sequence ID" value="ODA28899.1"/>
    <property type="molecule type" value="Genomic_DNA"/>
</dbReference>
<dbReference type="Pfam" id="PF04545">
    <property type="entry name" value="Sigma70_r4"/>
    <property type="match status" value="1"/>
</dbReference>
<keyword evidence="9" id="KW-1185">Reference proteome</keyword>